<keyword evidence="2" id="KW-1133">Transmembrane helix</keyword>
<evidence type="ECO:0000256" key="2">
    <source>
        <dbReference type="SAM" id="Phobius"/>
    </source>
</evidence>
<feature type="region of interest" description="Disordered" evidence="1">
    <location>
        <begin position="89"/>
        <end position="121"/>
    </location>
</feature>
<proteinExistence type="predicted"/>
<feature type="transmembrane region" description="Helical" evidence="2">
    <location>
        <begin position="30"/>
        <end position="49"/>
    </location>
</feature>
<evidence type="ECO:0000256" key="1">
    <source>
        <dbReference type="SAM" id="MobiDB-lite"/>
    </source>
</evidence>
<evidence type="ECO:0000313" key="4">
    <source>
        <dbReference type="Proteomes" id="UP001063816"/>
    </source>
</evidence>
<accession>A0A9J6Q7S8</accession>
<name>A0A9J6Q7S8_9ENTR</name>
<sequence length="189" mass="21142">MSTICLAAQRSYTTGEAVFFSYRLPSISKVLTSLMCLCVMLAVGIYAHLLRDLRYPAPAEKPVKVVNPDTQLSDMHYVYVSKPFPQPTPTPLPAIPFPAPEESPVMDNTPDWQQPPDGDIQEQALPATHENLHTPTLQERFMQAVKEQQLEYSQGKIPPEPKAETSDNGHEVRKSPSGRSEGDERREVQ</sequence>
<keyword evidence="4" id="KW-1185">Reference proteome</keyword>
<protein>
    <submittedName>
        <fullName evidence="3">Uncharacterized protein</fullName>
    </submittedName>
</protein>
<keyword evidence="2" id="KW-0472">Membrane</keyword>
<keyword evidence="2" id="KW-0812">Transmembrane</keyword>
<organism evidence="3 4">
    <name type="scientific">Silvania hatchlandensis</name>
    <dbReference type="NCBI Taxonomy" id="2926469"/>
    <lineage>
        <taxon>Bacteria</taxon>
        <taxon>Pseudomonadati</taxon>
        <taxon>Pseudomonadota</taxon>
        <taxon>Gammaproteobacteria</taxon>
        <taxon>Enterobacterales</taxon>
        <taxon>Enterobacteriaceae</taxon>
        <taxon>Silvania</taxon>
    </lineage>
</organism>
<feature type="compositionally biased region" description="Pro residues" evidence="1">
    <location>
        <begin position="89"/>
        <end position="101"/>
    </location>
</feature>
<feature type="compositionally biased region" description="Basic and acidic residues" evidence="1">
    <location>
        <begin position="159"/>
        <end position="189"/>
    </location>
</feature>
<dbReference type="Proteomes" id="UP001063816">
    <property type="component" value="Unassembled WGS sequence"/>
</dbReference>
<gene>
    <name evidence="3" type="ORF">M8014_08655</name>
</gene>
<dbReference type="EMBL" id="JAMGZK010000045">
    <property type="protein sequence ID" value="MCU6664413.1"/>
    <property type="molecule type" value="Genomic_DNA"/>
</dbReference>
<reference evidence="3" key="1">
    <citation type="submission" date="2022-05" db="EMBL/GenBank/DDBJ databases">
        <title>Description of a novel species of Leclercia; Leclercia tamurae and the Proposal for a Novel Genus Silvania gen. nov. Containing Two Novel Species Silvania hatchlandensis sp. nov. and Silvania confinis sp. nov. Isolated from the Rhizosphere of Oak.</title>
        <authorList>
            <person name="Maddock D.W."/>
            <person name="Brady C.L."/>
            <person name="Denman S."/>
            <person name="Arnold D."/>
        </authorList>
    </citation>
    <scope>NUCLEOTIDE SEQUENCE</scope>
    <source>
        <strain evidence="3">H19S6</strain>
    </source>
</reference>
<dbReference type="AlphaFoldDB" id="A0A9J6Q7S8"/>
<dbReference type="RefSeq" id="WP_271282114.1">
    <property type="nucleotide sequence ID" value="NZ_JAMGZK010000045.1"/>
</dbReference>
<feature type="region of interest" description="Disordered" evidence="1">
    <location>
        <begin position="140"/>
        <end position="189"/>
    </location>
</feature>
<comment type="caution">
    <text evidence="3">The sequence shown here is derived from an EMBL/GenBank/DDBJ whole genome shotgun (WGS) entry which is preliminary data.</text>
</comment>
<evidence type="ECO:0000313" key="3">
    <source>
        <dbReference type="EMBL" id="MCU6664413.1"/>
    </source>
</evidence>